<reference evidence="1" key="1">
    <citation type="submission" date="2022-11" db="EMBL/GenBank/DDBJ databases">
        <title>beta-Carotene-producing bacterium, Jeongeuplla avenae sp. nov., alleviates the salt stress of Arabidopsis seedlings.</title>
        <authorList>
            <person name="Jiang L."/>
            <person name="Lee J."/>
        </authorList>
    </citation>
    <scope>NUCLEOTIDE SEQUENCE</scope>
    <source>
        <strain evidence="1">DY_R2A_6</strain>
    </source>
</reference>
<keyword evidence="2" id="KW-1185">Reference proteome</keyword>
<dbReference type="EMBL" id="CP113520">
    <property type="protein sequence ID" value="WAJ30505.1"/>
    <property type="molecule type" value="Genomic_DNA"/>
</dbReference>
<name>A0ACD4NU04_9HYPH</name>
<evidence type="ECO:0000313" key="2">
    <source>
        <dbReference type="Proteomes" id="UP001163223"/>
    </source>
</evidence>
<proteinExistence type="predicted"/>
<gene>
    <name evidence="1" type="ORF">OXU80_10000</name>
</gene>
<organism evidence="1 2">
    <name type="scientific">Antarcticirhabdus aurantiaca</name>
    <dbReference type="NCBI Taxonomy" id="2606717"/>
    <lineage>
        <taxon>Bacteria</taxon>
        <taxon>Pseudomonadati</taxon>
        <taxon>Pseudomonadota</taxon>
        <taxon>Alphaproteobacteria</taxon>
        <taxon>Hyphomicrobiales</taxon>
        <taxon>Aurantimonadaceae</taxon>
        <taxon>Antarcticirhabdus</taxon>
    </lineage>
</organism>
<protein>
    <submittedName>
        <fullName evidence="1">Uncharacterized protein</fullName>
    </submittedName>
</protein>
<accession>A0ACD4NU04</accession>
<evidence type="ECO:0000313" key="1">
    <source>
        <dbReference type="EMBL" id="WAJ30505.1"/>
    </source>
</evidence>
<sequence>MTNTINPNFVPTSFFGANNELKVDKPLAEAVQTEVKARLDQIPDAVGDKHFLEAIADLSPTDVALPGQRKELFDKFTAAAQKFAATETTPLPYTGDIAKFLARVMIEFAGDQRQQALNDRVLARQAAQAEMMNQAGQQEKAATEMMAGAITNAVLGAVGGALAFAGSAASFAGQAKGLVQMNSAAKQSAAAQKTMDGLLDSAGTSSQTTKSTQAAKGGSVDVDVSVKVTQVGPKPKDAGSIGGAKTPDGVGTPGNLPPKNAATDADDAIAKLNQKDAALAKMTPEQAQQYRAAEAMKARGDQNFTLAEKQNQMVMTFGQAIETIGGIQKTIGGSADSAMQATAKKSEAEGSRDAADAEYAKQVADGKKEIQDAMNEMMKQIINFIKEMQDAEVEAMRAITRG</sequence>
<dbReference type="Proteomes" id="UP001163223">
    <property type="component" value="Chromosome"/>
</dbReference>